<protein>
    <recommendedName>
        <fullName evidence="3">Phosphohydrolase</fullName>
    </recommendedName>
</protein>
<dbReference type="EMBL" id="LDSL01000172">
    <property type="protein sequence ID" value="KTT14743.1"/>
    <property type="molecule type" value="Genomic_DNA"/>
</dbReference>
<dbReference type="SUPFAM" id="SSF109604">
    <property type="entry name" value="HD-domain/PDEase-like"/>
    <property type="match status" value="1"/>
</dbReference>
<comment type="caution">
    <text evidence="1">The sequence shown here is derived from an EMBL/GenBank/DDBJ whole genome shotgun (WGS) entry which is preliminary data.</text>
</comment>
<evidence type="ECO:0008006" key="3">
    <source>
        <dbReference type="Google" id="ProtNLM"/>
    </source>
</evidence>
<name>A0A147GMJ8_9BURK</name>
<organism evidence="1 2">
    <name type="scientific">Pseudacidovorax intermedius</name>
    <dbReference type="NCBI Taxonomy" id="433924"/>
    <lineage>
        <taxon>Bacteria</taxon>
        <taxon>Pseudomonadati</taxon>
        <taxon>Pseudomonadota</taxon>
        <taxon>Betaproteobacteria</taxon>
        <taxon>Burkholderiales</taxon>
        <taxon>Comamonadaceae</taxon>
        <taxon>Pseudacidovorax</taxon>
    </lineage>
</organism>
<dbReference type="PATRIC" id="fig|433924.3.peg.1639"/>
<keyword evidence="2" id="KW-1185">Reference proteome</keyword>
<dbReference type="AlphaFoldDB" id="A0A147GMJ8"/>
<dbReference type="Gene3D" id="1.10.3210.10">
    <property type="entry name" value="Hypothetical protein af1432"/>
    <property type="match status" value="1"/>
</dbReference>
<proteinExistence type="predicted"/>
<gene>
    <name evidence="1" type="ORF">NS331_22600</name>
</gene>
<evidence type="ECO:0000313" key="1">
    <source>
        <dbReference type="EMBL" id="KTT14743.1"/>
    </source>
</evidence>
<sequence length="220" mass="24625">MTWMLTPTGAEYHLHGPDAMTDAGQPVDAWAVAHQLSLINRFHGATVRPYSVAEHSLLCSEIAERLGRSVHVQLAALWHDAHECVTQDLSSPAKIAVNALASAAGGTSAWTLFETAHAKRFRRALGLETVFVTMRAVLQRIDLQALATERRDLTAYNPDHSQPWAVLHDADPAERIEPIDWLRLDSPERVAMTWQDWRQAFIDRLESLQHAQQLLQGRAC</sequence>
<reference evidence="1 2" key="1">
    <citation type="journal article" date="2016" name="Front. Microbiol.">
        <title>Genomic Resource of Rice Seed Associated Bacteria.</title>
        <authorList>
            <person name="Midha S."/>
            <person name="Bansal K."/>
            <person name="Sharma S."/>
            <person name="Kumar N."/>
            <person name="Patil P.P."/>
            <person name="Chaudhry V."/>
            <person name="Patil P.B."/>
        </authorList>
    </citation>
    <scope>NUCLEOTIDE SEQUENCE [LARGE SCALE GENOMIC DNA]</scope>
    <source>
        <strain evidence="1 2">NS331</strain>
    </source>
</reference>
<evidence type="ECO:0000313" key="2">
    <source>
        <dbReference type="Proteomes" id="UP000072741"/>
    </source>
</evidence>
<dbReference type="Proteomes" id="UP000072741">
    <property type="component" value="Unassembled WGS sequence"/>
</dbReference>
<accession>A0A147GMJ8</accession>